<evidence type="ECO:0000256" key="14">
    <source>
        <dbReference type="ARBA" id="ARBA00023242"/>
    </source>
</evidence>
<gene>
    <name evidence="17" type="primary">POP2_3</name>
    <name evidence="17" type="ORF">LTR91_018479</name>
</gene>
<dbReference type="Pfam" id="PF04857">
    <property type="entry name" value="CAF1"/>
    <property type="match status" value="2"/>
</dbReference>
<keyword evidence="18" id="KW-1185">Reference proteome</keyword>
<dbReference type="GO" id="GO:0005634">
    <property type="term" value="C:nucleus"/>
    <property type="evidence" value="ECO:0007669"/>
    <property type="project" value="UniProtKB-SubCell"/>
</dbReference>
<feature type="compositionally biased region" description="Polar residues" evidence="15">
    <location>
        <begin position="513"/>
        <end position="555"/>
    </location>
</feature>
<comment type="subcellular location">
    <subcellularLocation>
        <location evidence="3">Cytoplasm</location>
    </subcellularLocation>
    <subcellularLocation>
        <location evidence="2">Nucleus</location>
    </subcellularLocation>
</comment>
<dbReference type="GO" id="GO:0003723">
    <property type="term" value="F:RNA binding"/>
    <property type="evidence" value="ECO:0007669"/>
    <property type="project" value="UniProtKB-KW"/>
</dbReference>
<feature type="signal peptide" evidence="16">
    <location>
        <begin position="1"/>
        <end position="20"/>
    </location>
</feature>
<keyword evidence="11" id="KW-0694">RNA-binding</keyword>
<keyword evidence="8" id="KW-0479">Metal-binding</keyword>
<dbReference type="EC" id="3.1.13.4" evidence="5"/>
<comment type="similarity">
    <text evidence="4">Belongs to the CAF1 family.</text>
</comment>
<evidence type="ECO:0000256" key="13">
    <source>
        <dbReference type="ARBA" id="ARBA00023163"/>
    </source>
</evidence>
<evidence type="ECO:0000256" key="10">
    <source>
        <dbReference type="ARBA" id="ARBA00022839"/>
    </source>
</evidence>
<evidence type="ECO:0000256" key="2">
    <source>
        <dbReference type="ARBA" id="ARBA00004123"/>
    </source>
</evidence>
<keyword evidence="16" id="KW-0732">Signal</keyword>
<keyword evidence="10" id="KW-0269">Exonuclease</keyword>
<keyword evidence="12" id="KW-0805">Transcription regulation</keyword>
<dbReference type="InterPro" id="IPR006941">
    <property type="entry name" value="RNase_CAF1"/>
</dbReference>
<feature type="region of interest" description="Disordered" evidence="15">
    <location>
        <begin position="513"/>
        <end position="570"/>
    </location>
</feature>
<comment type="catalytic activity">
    <reaction evidence="1">
        <text>Exonucleolytic cleavage of poly(A) to 5'-AMP.</text>
        <dbReference type="EC" id="3.1.13.4"/>
    </reaction>
</comment>
<dbReference type="GO" id="GO:0046872">
    <property type="term" value="F:metal ion binding"/>
    <property type="evidence" value="ECO:0007669"/>
    <property type="project" value="UniProtKB-KW"/>
</dbReference>
<evidence type="ECO:0000256" key="8">
    <source>
        <dbReference type="ARBA" id="ARBA00022723"/>
    </source>
</evidence>
<keyword evidence="6" id="KW-0963">Cytoplasm</keyword>
<feature type="chain" id="PRO_5042997160" description="poly(A)-specific ribonuclease" evidence="16">
    <location>
        <begin position="21"/>
        <end position="587"/>
    </location>
</feature>
<comment type="caution">
    <text evidence="17">The sequence shown here is derived from an EMBL/GenBank/DDBJ whole genome shotgun (WGS) entry which is preliminary data.</text>
</comment>
<dbReference type="AlphaFoldDB" id="A0AAN6K2X9"/>
<organism evidence="17 18">
    <name type="scientific">Friedmanniomyces endolithicus</name>
    <dbReference type="NCBI Taxonomy" id="329885"/>
    <lineage>
        <taxon>Eukaryota</taxon>
        <taxon>Fungi</taxon>
        <taxon>Dikarya</taxon>
        <taxon>Ascomycota</taxon>
        <taxon>Pezizomycotina</taxon>
        <taxon>Dothideomycetes</taxon>
        <taxon>Dothideomycetidae</taxon>
        <taxon>Mycosphaerellales</taxon>
        <taxon>Teratosphaeriaceae</taxon>
        <taxon>Friedmanniomyces</taxon>
    </lineage>
</organism>
<evidence type="ECO:0000313" key="18">
    <source>
        <dbReference type="Proteomes" id="UP001175353"/>
    </source>
</evidence>
<evidence type="ECO:0000256" key="11">
    <source>
        <dbReference type="ARBA" id="ARBA00022884"/>
    </source>
</evidence>
<dbReference type="EMBL" id="JAUJLE010000260">
    <property type="protein sequence ID" value="KAK0964403.1"/>
    <property type="molecule type" value="Genomic_DNA"/>
</dbReference>
<protein>
    <recommendedName>
        <fullName evidence="5">poly(A)-specific ribonuclease</fullName>
        <ecNumber evidence="5">3.1.13.4</ecNumber>
    </recommendedName>
</protein>
<evidence type="ECO:0000256" key="4">
    <source>
        <dbReference type="ARBA" id="ARBA00008372"/>
    </source>
</evidence>
<dbReference type="GO" id="GO:0005737">
    <property type="term" value="C:cytoplasm"/>
    <property type="evidence" value="ECO:0007669"/>
    <property type="project" value="UniProtKB-SubCell"/>
</dbReference>
<evidence type="ECO:0000256" key="6">
    <source>
        <dbReference type="ARBA" id="ARBA00022490"/>
    </source>
</evidence>
<accession>A0AAN6K2X9</accession>
<dbReference type="PANTHER" id="PTHR10797">
    <property type="entry name" value="CCR4-NOT TRANSCRIPTION COMPLEX SUBUNIT"/>
    <property type="match status" value="1"/>
</dbReference>
<name>A0AAN6K2X9_9PEZI</name>
<keyword evidence="9" id="KW-0378">Hydrolase</keyword>
<dbReference type="SUPFAM" id="SSF53098">
    <property type="entry name" value="Ribonuclease H-like"/>
    <property type="match status" value="1"/>
</dbReference>
<reference evidence="17" key="1">
    <citation type="submission" date="2023-06" db="EMBL/GenBank/DDBJ databases">
        <title>Black Yeasts Isolated from many extreme environments.</title>
        <authorList>
            <person name="Coleine C."/>
            <person name="Stajich J.E."/>
            <person name="Selbmann L."/>
        </authorList>
    </citation>
    <scope>NUCLEOTIDE SEQUENCE</scope>
    <source>
        <strain evidence="17">CCFEE 5200</strain>
    </source>
</reference>
<evidence type="ECO:0000256" key="16">
    <source>
        <dbReference type="SAM" id="SignalP"/>
    </source>
</evidence>
<dbReference type="GO" id="GO:0004535">
    <property type="term" value="F:poly(A)-specific ribonuclease activity"/>
    <property type="evidence" value="ECO:0007669"/>
    <property type="project" value="UniProtKB-EC"/>
</dbReference>
<keyword evidence="13" id="KW-0804">Transcription</keyword>
<dbReference type="GO" id="GO:0030014">
    <property type="term" value="C:CCR4-NOT complex"/>
    <property type="evidence" value="ECO:0007669"/>
    <property type="project" value="InterPro"/>
</dbReference>
<evidence type="ECO:0000256" key="15">
    <source>
        <dbReference type="SAM" id="MobiDB-lite"/>
    </source>
</evidence>
<dbReference type="InterPro" id="IPR012337">
    <property type="entry name" value="RNaseH-like_sf"/>
</dbReference>
<dbReference type="InterPro" id="IPR039637">
    <property type="entry name" value="CNOT7/CNOT8/Pop2"/>
</dbReference>
<evidence type="ECO:0000256" key="3">
    <source>
        <dbReference type="ARBA" id="ARBA00004496"/>
    </source>
</evidence>
<evidence type="ECO:0000256" key="7">
    <source>
        <dbReference type="ARBA" id="ARBA00022722"/>
    </source>
</evidence>
<evidence type="ECO:0000256" key="12">
    <source>
        <dbReference type="ARBA" id="ARBA00023015"/>
    </source>
</evidence>
<dbReference type="Gene3D" id="3.30.420.10">
    <property type="entry name" value="Ribonuclease H-like superfamily/Ribonuclease H"/>
    <property type="match status" value="1"/>
</dbReference>
<proteinExistence type="inferred from homology"/>
<sequence length="587" mass="63883">MSDIWLLLYAIATAIGLVHTHKTESQRGRGYRRNKIRKHFGKDTKHYVEPPEKEVPALGWDPPSYAPIMPPATGRMHPSHMSNPFQQLNQHHAIPQTSHYQSQAPHIPSTFTSQHTFASNALNGGISPFNPSSAYGGSAFTTGTASGAFNGGMLGGQGQGLASVAAQQGFARGAAMQEHTHQAEAASMGLKSGAPGRIREVWRHNLDQEMATLRQLILKYPYVSMDAEFPGIVARPIGNFLGSKAEYHYQTLRCNVDILKPIQVGITLWTPEGELPPHQPGPELLSQLNGHKVPYHPNVVYLPTTWVFNFHFDLNDDMYAESSIQMLKDTGGVNFESHQNHGISHEAFGSLLTTSGLAFSEDVNWLSFHSGYDFGYLIKLLTDDALPQEQSDFFELVRTFFPRLWDIKFLLRHAQRLKSQGRLGVEATRIVDSLGPRSGLQDLADELGCTRVGPAHTGGSDAWLTGSVFWAMRSKIFNGTLDDDLADQIYGLHGVAAPASQQYRDEFLAAQGTPQQQPNGLSAPGISSLQGGAQGYTPNNPSTPTSSHAGLSSQTPGPPQTHYGHAMGGSSLSQGAFGNFQYSMGGN</sequence>
<dbReference type="Proteomes" id="UP001175353">
    <property type="component" value="Unassembled WGS sequence"/>
</dbReference>
<evidence type="ECO:0000313" key="17">
    <source>
        <dbReference type="EMBL" id="KAK0964403.1"/>
    </source>
</evidence>
<evidence type="ECO:0000256" key="1">
    <source>
        <dbReference type="ARBA" id="ARBA00001663"/>
    </source>
</evidence>
<evidence type="ECO:0000256" key="5">
    <source>
        <dbReference type="ARBA" id="ARBA00012161"/>
    </source>
</evidence>
<keyword evidence="14" id="KW-0539">Nucleus</keyword>
<evidence type="ECO:0000256" key="9">
    <source>
        <dbReference type="ARBA" id="ARBA00022801"/>
    </source>
</evidence>
<dbReference type="InterPro" id="IPR036397">
    <property type="entry name" value="RNaseH_sf"/>
</dbReference>
<keyword evidence="7" id="KW-0540">Nuclease</keyword>